<organism evidence="1 2">
    <name type="scientific">Herbaspirillum seropedicae (strain SmR1)</name>
    <dbReference type="NCBI Taxonomy" id="757424"/>
    <lineage>
        <taxon>Bacteria</taxon>
        <taxon>Pseudomonadati</taxon>
        <taxon>Pseudomonadota</taxon>
        <taxon>Betaproteobacteria</taxon>
        <taxon>Burkholderiales</taxon>
        <taxon>Oxalobacteraceae</taxon>
        <taxon>Herbaspirillum</taxon>
    </lineage>
</organism>
<dbReference type="HOGENOM" id="CLU_2316453_0_0_4"/>
<evidence type="ECO:0000313" key="1">
    <source>
        <dbReference type="EMBL" id="ADJ65879.1"/>
    </source>
</evidence>
<protein>
    <submittedName>
        <fullName evidence="1">Uncharacterized protein</fullName>
    </submittedName>
</protein>
<dbReference type="STRING" id="757424.Hsero_4412"/>
<evidence type="ECO:0000313" key="2">
    <source>
        <dbReference type="Proteomes" id="UP000000329"/>
    </source>
</evidence>
<dbReference type="Proteomes" id="UP000000329">
    <property type="component" value="Chromosome"/>
</dbReference>
<accession>D8IVS1</accession>
<dbReference type="KEGG" id="hse:Hsero_4412"/>
<proteinExistence type="predicted"/>
<sequence>MPLSRSPAATRRTGGEQSFCLAQSMHDGKSGRWHCKRHEEISNVPEAKNIDVLPGNPDRRRALLPHGLTRSGAAIFGLPDGAQPCMQGMTRPPRKILGD</sequence>
<keyword evidence="2" id="KW-1185">Reference proteome</keyword>
<name>D8IVS1_HERSS</name>
<reference evidence="1 2" key="1">
    <citation type="submission" date="2010-04" db="EMBL/GenBank/DDBJ databases">
        <title>The genome of Herbaspirillum seropedicae SmR1, an endophytic, nitrogen-fixing, plant-growth promoting beta-Proteobacteria.</title>
        <authorList>
            <person name="Pedrosa F.O."/>
            <person name="Monteiro R.A."/>
            <person name="Wassem R."/>
            <person name="Cruz L.M."/>
            <person name="Ayub R.A."/>
            <person name="Colauto N.B."/>
            <person name="Fernandez M.A."/>
            <person name="Fungaro M.H.P."/>
            <person name="Grisard E.C."/>
            <person name="Hungria M."/>
            <person name="Madeira H.M.F."/>
            <person name="Nodari R.O."/>
            <person name="Osaku C.A."/>
            <person name="Petzl-Erler M.L."/>
            <person name="Terenzi H."/>
            <person name="Vieira L.G.E."/>
            <person name="Almeida M.I.M."/>
            <person name="Alves L.R."/>
            <person name="Arantes O.M.N."/>
            <person name="Balsanelli E."/>
            <person name="Barcellos F.G."/>
            <person name="Baura V.A."/>
            <person name="Binde D.R."/>
            <person name="Campo R.J."/>
            <person name="Chubatsu L.S."/>
            <person name="Chueire L.M.O."/>
            <person name="Ciferri R.R."/>
            <person name="Correa L.C."/>
            <person name="da Conceicao Silva J.L."/>
            <person name="Dabul A.N.G."/>
            <person name="Dambros B.P."/>
            <person name="Faoro H."/>
            <person name="Favetti A."/>
            <person name="Friedermann G."/>
            <person name="Furlaneto M.C."/>
            <person name="Gasques L.S."/>
            <person name="Gimenes C.C.T."/>
            <person name="Gioppo N.M.R."/>
            <person name="Glienke-Blanco C."/>
            <person name="Godoy L.P."/>
            <person name="Guerra M.P."/>
            <person name="Karp S."/>
            <person name="Kava-Cordeiro V."/>
            <person name="Margarido V.P."/>
            <person name="Mathioni S.M."/>
            <person name="Menck-Soares M.A."/>
            <person name="Murace N.K."/>
            <person name="Nicolas M.F."/>
            <person name="Oliveira C.E.C."/>
            <person name="Pagnan N.A.B."/>
            <person name="Pamphile J.A."/>
            <person name="Patussi E.V."/>
            <person name="Pereira L.F.P."/>
            <person name="Pereira-Ferrari L."/>
            <person name="Pinto F.G.S."/>
            <person name="Precoma C."/>
            <person name="Prioli A.J."/>
            <person name="Prioli S.M.A.P."/>
            <person name="Raittz R.T."/>
            <person name="Ramos H.J.O."/>
            <person name="Ribeiro E.M.S.F."/>
            <person name="Rigo L.U."/>
            <person name="Rocha C.L.M.S.C."/>
            <person name="Rocha S.N."/>
            <person name="Santos K."/>
            <person name="Satori D."/>
            <person name="Silva A.G."/>
            <person name="Simao R.C.G."/>
            <person name="Soares M.A.M."/>
            <person name="Souza E.M."/>
            <person name="Steffens M.B.R."/>
            <person name="Steindel M."/>
            <person name="Tadra-Sfeir M.Z."/>
            <person name="Takahashi E.K."/>
            <person name="Torres R.A."/>
            <person name="Valle J.S."/>
            <person name="Vernal J.I."/>
            <person name="Vilas-Boas L.A."/>
            <person name="Watanabe M.A.E."/>
            <person name="Weiss V.A."/>
            <person name="Yates M.A."/>
            <person name="Souza E.M."/>
        </authorList>
    </citation>
    <scope>NUCLEOTIDE SEQUENCE [LARGE SCALE GENOMIC DNA]</scope>
    <source>
        <strain evidence="1 2">SmR1</strain>
    </source>
</reference>
<dbReference type="AlphaFoldDB" id="D8IVS1"/>
<dbReference type="EMBL" id="CP002039">
    <property type="protein sequence ID" value="ADJ65879.1"/>
    <property type="molecule type" value="Genomic_DNA"/>
</dbReference>
<gene>
    <name evidence="1" type="ordered locus">Hsero_4412</name>
</gene>